<evidence type="ECO:0000313" key="7">
    <source>
        <dbReference type="Proteomes" id="UP000218554"/>
    </source>
</evidence>
<reference evidence="7" key="1">
    <citation type="submission" date="2015-05" db="EMBL/GenBank/DDBJ databases">
        <title>Draft genome sequencing of a biphenyl-degrading bacterium, Pseudomonas balearica KF707 (=NBRC110670).</title>
        <authorList>
            <person name="Kimura N."/>
            <person name="Hirose J."/>
            <person name="Watanabe T."/>
            <person name="Suenaga H."/>
            <person name="Fujihara H."/>
            <person name="Noguchi M."/>
            <person name="Hashimoto M."/>
            <person name="Shimodaira J."/>
            <person name="Tsuchikane K."/>
            <person name="Hosoyama A."/>
            <person name="Yamazoe A."/>
            <person name="Fujita N."/>
            <person name="Furukawa K."/>
        </authorList>
    </citation>
    <scope>NUCLEOTIDE SEQUENCE [LARGE SCALE GENOMIC DNA]</scope>
    <source>
        <strain evidence="7">DSM 10086 / NBRC 110670 / KF707</strain>
    </source>
</reference>
<dbReference type="Gene3D" id="1.10.357.10">
    <property type="entry name" value="Tetracycline Repressor, domain 2"/>
    <property type="match status" value="1"/>
</dbReference>
<dbReference type="PROSITE" id="PS50977">
    <property type="entry name" value="HTH_TETR_2"/>
    <property type="match status" value="1"/>
</dbReference>
<evidence type="ECO:0000256" key="3">
    <source>
        <dbReference type="ARBA" id="ARBA00023163"/>
    </source>
</evidence>
<evidence type="ECO:0000259" key="5">
    <source>
        <dbReference type="PROSITE" id="PS50977"/>
    </source>
</evidence>
<feature type="domain" description="HTH tetR-type" evidence="5">
    <location>
        <begin position="7"/>
        <end position="67"/>
    </location>
</feature>
<dbReference type="GO" id="GO:0003677">
    <property type="term" value="F:DNA binding"/>
    <property type="evidence" value="ECO:0007669"/>
    <property type="project" value="UniProtKB-UniRule"/>
</dbReference>
<keyword evidence="1" id="KW-0805">Transcription regulation</keyword>
<dbReference type="InterPro" id="IPR009057">
    <property type="entry name" value="Homeodomain-like_sf"/>
</dbReference>
<proteinExistence type="predicted"/>
<gene>
    <name evidence="6" type="ORF">KF707C_14980</name>
</gene>
<dbReference type="AlphaFoldDB" id="A0AAD1BWZ1"/>
<dbReference type="PANTHER" id="PTHR47506">
    <property type="entry name" value="TRANSCRIPTIONAL REGULATORY PROTEIN"/>
    <property type="match status" value="1"/>
</dbReference>
<dbReference type="EMBL" id="AP014862">
    <property type="protein sequence ID" value="BAU73186.1"/>
    <property type="molecule type" value="Genomic_DNA"/>
</dbReference>
<evidence type="ECO:0000256" key="2">
    <source>
        <dbReference type="ARBA" id="ARBA00023125"/>
    </source>
</evidence>
<dbReference type="SUPFAM" id="SSF46689">
    <property type="entry name" value="Homeodomain-like"/>
    <property type="match status" value="1"/>
</dbReference>
<name>A0AAD1BWZ1_METFU</name>
<dbReference type="InterPro" id="IPR011075">
    <property type="entry name" value="TetR_C"/>
</dbReference>
<sequence length="187" mass="21048">MNSKSTSEVRERLLDTAEDLIYRTGISATGMDLLVKTSGVARKSIYTHFGTKDDLVEAVLRRRDERWMDWFRTEVRRAESPEAQLLALFTVLRQWFGSDGFRGCAFVNTAGETGDPDDPVRQVAREHKEKLLGFVREICLDFGADYPDALARQLLILIEGAINAAHLLGDPSYADDAQAMARALIRR</sequence>
<protein>
    <submittedName>
        <fullName evidence="6">Transcriptional regulator</fullName>
    </submittedName>
</protein>
<dbReference type="KEGG" id="pfuw:KF707C_14980"/>
<dbReference type="Pfam" id="PF00440">
    <property type="entry name" value="TetR_N"/>
    <property type="match status" value="1"/>
</dbReference>
<accession>A0AAD1BWZ1</accession>
<keyword evidence="2 4" id="KW-0238">DNA-binding</keyword>
<dbReference type="InterPro" id="IPR001647">
    <property type="entry name" value="HTH_TetR"/>
</dbReference>
<reference evidence="6 7" key="2">
    <citation type="journal article" date="2017" name="Int. J. Syst. Evol. Microbiol.">
        <title>Pseudomonas furukawaii sp. nov., a polychlorinated biphenyl-degrading bacterium isolated from biphenyl-contaminated soil in Japan.</title>
        <authorList>
            <person name="Kimura N."/>
            <person name="Watanabe T."/>
            <person name="Suenaga H."/>
            <person name="Fujihara H."/>
            <person name="Futagami T."/>
            <person name="Goto M."/>
            <person name="Hanada S."/>
            <person name="Hirose J."/>
        </authorList>
    </citation>
    <scope>NUCLEOTIDE SEQUENCE [LARGE SCALE GENOMIC DNA]</scope>
    <source>
        <strain evidence="7">DSM 10086 / NBRC 110670 / KF707</strain>
    </source>
</reference>
<dbReference type="PRINTS" id="PR00455">
    <property type="entry name" value="HTHTETR"/>
</dbReference>
<keyword evidence="3" id="KW-0804">Transcription</keyword>
<organism evidence="6 7">
    <name type="scientific">Metapseudomonas furukawaii</name>
    <name type="common">Pseudomonas furukawaii</name>
    <dbReference type="NCBI Taxonomy" id="1149133"/>
    <lineage>
        <taxon>Bacteria</taxon>
        <taxon>Pseudomonadati</taxon>
        <taxon>Pseudomonadota</taxon>
        <taxon>Gammaproteobacteria</taxon>
        <taxon>Pseudomonadales</taxon>
        <taxon>Pseudomonadaceae</taxon>
        <taxon>Metapseudomonas</taxon>
    </lineage>
</organism>
<feature type="DNA-binding region" description="H-T-H motif" evidence="4">
    <location>
        <begin position="30"/>
        <end position="49"/>
    </location>
</feature>
<keyword evidence="7" id="KW-1185">Reference proteome</keyword>
<dbReference type="InterPro" id="IPR036271">
    <property type="entry name" value="Tet_transcr_reg_TetR-rel_C_sf"/>
</dbReference>
<dbReference type="PANTHER" id="PTHR47506:SF1">
    <property type="entry name" value="HTH-TYPE TRANSCRIPTIONAL REGULATOR YJDC"/>
    <property type="match status" value="1"/>
</dbReference>
<evidence type="ECO:0000256" key="4">
    <source>
        <dbReference type="PROSITE-ProRule" id="PRU00335"/>
    </source>
</evidence>
<dbReference type="Proteomes" id="UP000218554">
    <property type="component" value="Chromosome"/>
</dbReference>
<dbReference type="SUPFAM" id="SSF48498">
    <property type="entry name" value="Tetracyclin repressor-like, C-terminal domain"/>
    <property type="match status" value="1"/>
</dbReference>
<evidence type="ECO:0000313" key="6">
    <source>
        <dbReference type="EMBL" id="BAU73186.1"/>
    </source>
</evidence>
<evidence type="ECO:0000256" key="1">
    <source>
        <dbReference type="ARBA" id="ARBA00023015"/>
    </source>
</evidence>
<dbReference type="Pfam" id="PF16925">
    <property type="entry name" value="TetR_C_13"/>
    <property type="match status" value="1"/>
</dbReference>
<dbReference type="RefSeq" id="WP_036992538.1">
    <property type="nucleotide sequence ID" value="NZ_AJMR01000121.1"/>
</dbReference>